<dbReference type="SUPFAM" id="SSF53335">
    <property type="entry name" value="S-adenosyl-L-methionine-dependent methyltransferases"/>
    <property type="match status" value="1"/>
</dbReference>
<evidence type="ECO:0000313" key="1">
    <source>
        <dbReference type="EMBL" id="CAK8992511.1"/>
    </source>
</evidence>
<dbReference type="Proteomes" id="UP001642484">
    <property type="component" value="Unassembled WGS sequence"/>
</dbReference>
<dbReference type="PANTHER" id="PTHR23290:SF0">
    <property type="entry name" value="RRNA N6-ADENOSINE-METHYLTRANSFERASE METTL5"/>
    <property type="match status" value="1"/>
</dbReference>
<dbReference type="PANTHER" id="PTHR23290">
    <property type="entry name" value="RRNA N6-ADENOSINE-METHYLTRANSFERASE METTL5"/>
    <property type="match status" value="1"/>
</dbReference>
<dbReference type="CDD" id="cd02440">
    <property type="entry name" value="AdoMet_MTases"/>
    <property type="match status" value="1"/>
</dbReference>
<evidence type="ECO:0000313" key="2">
    <source>
        <dbReference type="Proteomes" id="UP001642484"/>
    </source>
</evidence>
<accession>A0ABP0HSF2</accession>
<name>A0ABP0HSF2_9DINO</name>
<organism evidence="1 2">
    <name type="scientific">Durusdinium trenchii</name>
    <dbReference type="NCBI Taxonomy" id="1381693"/>
    <lineage>
        <taxon>Eukaryota</taxon>
        <taxon>Sar</taxon>
        <taxon>Alveolata</taxon>
        <taxon>Dinophyceae</taxon>
        <taxon>Suessiales</taxon>
        <taxon>Symbiodiniaceae</taxon>
        <taxon>Durusdinium</taxon>
    </lineage>
</organism>
<gene>
    <name evidence="1" type="ORF">CCMP2556_LOCUS2891</name>
</gene>
<dbReference type="Gene3D" id="3.40.50.150">
    <property type="entry name" value="Vaccinia Virus protein VP39"/>
    <property type="match status" value="1"/>
</dbReference>
<protein>
    <submittedName>
        <fullName evidence="1">Uncharacterized protein</fullName>
    </submittedName>
</protein>
<comment type="caution">
    <text evidence="1">The sequence shown here is derived from an EMBL/GenBank/DDBJ whole genome shotgun (WGS) entry which is preliminary data.</text>
</comment>
<dbReference type="EMBL" id="CAXAMN010001114">
    <property type="protein sequence ID" value="CAK8992511.1"/>
    <property type="molecule type" value="Genomic_DNA"/>
</dbReference>
<proteinExistence type="predicted"/>
<dbReference type="InterPro" id="IPR029063">
    <property type="entry name" value="SAM-dependent_MTases_sf"/>
</dbReference>
<dbReference type="InterPro" id="IPR051720">
    <property type="entry name" value="rRNA_MeTrfase/Polyamine_Synth"/>
</dbReference>
<keyword evidence="2" id="KW-1185">Reference proteome</keyword>
<sequence>MLASACSPGSRAQHWVPRKHQRPQRSAGAGKTSPLGLGLWALGFALLRAREPRTSRASRSAWKQKHLAMRLSELPRHPSHKPQLEQYATDGDTAACWLMGIDRQDTFAELEEGVLDLGAGNGILGIGALLLGAPTAIFVEVDPKTCEVLEEALEEQGLRRRAQIIQQDLAKCPQLEDLRIDPELVVMNPPWGQQRRSADRPFLEASVSLSSVRAVHVMHSAEAKHVEPWAEDMGWTATRWLEIDFPLPRCYAHQRQRRSFTTAAMWRIHRAERAEQEERTRAIEGEQGWAEQRCRYGYVWLND</sequence>
<dbReference type="Pfam" id="PF03602">
    <property type="entry name" value="Cons_hypoth95"/>
    <property type="match status" value="1"/>
</dbReference>
<reference evidence="1 2" key="1">
    <citation type="submission" date="2024-02" db="EMBL/GenBank/DDBJ databases">
        <authorList>
            <person name="Chen Y."/>
            <person name="Shah S."/>
            <person name="Dougan E. K."/>
            <person name="Thang M."/>
            <person name="Chan C."/>
        </authorList>
    </citation>
    <scope>NUCLEOTIDE SEQUENCE [LARGE SCALE GENOMIC DNA]</scope>
</reference>